<evidence type="ECO:0000313" key="6">
    <source>
        <dbReference type="EMBL" id="EDY20800.1"/>
    </source>
</evidence>
<dbReference type="GO" id="GO:0015689">
    <property type="term" value="P:molybdate ion transport"/>
    <property type="evidence" value="ECO:0007669"/>
    <property type="project" value="InterPro"/>
</dbReference>
<keyword evidence="4" id="KW-0500">Molybdenum</keyword>
<organism evidence="6 7">
    <name type="scientific">Chthoniobacter flavus Ellin428</name>
    <dbReference type="NCBI Taxonomy" id="497964"/>
    <lineage>
        <taxon>Bacteria</taxon>
        <taxon>Pseudomonadati</taxon>
        <taxon>Verrucomicrobiota</taxon>
        <taxon>Spartobacteria</taxon>
        <taxon>Chthoniobacterales</taxon>
        <taxon>Chthoniobacteraceae</taxon>
        <taxon>Chthoniobacter</taxon>
    </lineage>
</organism>
<dbReference type="PIRSF" id="PIRSF004846">
    <property type="entry name" value="ModA"/>
    <property type="match status" value="1"/>
</dbReference>
<dbReference type="InterPro" id="IPR005950">
    <property type="entry name" value="ModA"/>
</dbReference>
<dbReference type="Pfam" id="PF13531">
    <property type="entry name" value="SBP_bac_11"/>
    <property type="match status" value="1"/>
</dbReference>
<evidence type="ECO:0000256" key="5">
    <source>
        <dbReference type="SAM" id="SignalP"/>
    </source>
</evidence>
<proteinExistence type="inferred from homology"/>
<dbReference type="RefSeq" id="WP_006979322.1">
    <property type="nucleotide sequence ID" value="NZ_ABVL01000004.1"/>
</dbReference>
<dbReference type="InParanoid" id="B4CZA9"/>
<comment type="caution">
    <text evidence="6">The sequence shown here is derived from an EMBL/GenBank/DDBJ whole genome shotgun (WGS) entry which is preliminary data.</text>
</comment>
<dbReference type="AlphaFoldDB" id="B4CZA9"/>
<dbReference type="SUPFAM" id="SSF53850">
    <property type="entry name" value="Periplasmic binding protein-like II"/>
    <property type="match status" value="1"/>
</dbReference>
<evidence type="ECO:0000256" key="3">
    <source>
        <dbReference type="ARBA" id="ARBA00022729"/>
    </source>
</evidence>
<keyword evidence="2 4" id="KW-0479">Metal-binding</keyword>
<dbReference type="eggNOG" id="COG0725">
    <property type="taxonomic scope" value="Bacteria"/>
</dbReference>
<evidence type="ECO:0000256" key="4">
    <source>
        <dbReference type="PIRSR" id="PIRSR004846-1"/>
    </source>
</evidence>
<feature type="binding site" evidence="4">
    <location>
        <position position="70"/>
    </location>
    <ligand>
        <name>molybdate</name>
        <dbReference type="ChEBI" id="CHEBI:36264"/>
    </ligand>
</feature>
<feature type="binding site" evidence="4">
    <location>
        <position position="43"/>
    </location>
    <ligand>
        <name>molybdate</name>
        <dbReference type="ChEBI" id="CHEBI:36264"/>
    </ligand>
</feature>
<dbReference type="EMBL" id="ABVL01000004">
    <property type="protein sequence ID" value="EDY20800.1"/>
    <property type="molecule type" value="Genomic_DNA"/>
</dbReference>
<feature type="chain" id="PRO_5002802932" evidence="5">
    <location>
        <begin position="22"/>
        <end position="265"/>
    </location>
</feature>
<protein>
    <submittedName>
        <fullName evidence="6">Extracellular solute-binding protein family 1</fullName>
    </submittedName>
</protein>
<sequence precursor="true">MKKLAALILLLAALLAGVAFYQHRASTSSGGTAAPLTVYCAASLKKSLETIVEQYRQDTGTEVRLQFGGSGTLLSSLRVAKQGDLYLPVDEGSVNDARQAGVVREVFAIAVQRPVIAVRLSNPKGIHTLDDLLRADVKTALANPEAASISRVSRKTLGEKWNQLAAHATVMKPTVTEVAADVNLGTVDAGIIWDTVTAQFKDTQAIEVPELSGIHENASACVLAFSTQPDAALRFAHYLTAPDKGGAVFQANGFTPAGGEKWAGQ</sequence>
<dbReference type="GO" id="GO:0046872">
    <property type="term" value="F:metal ion binding"/>
    <property type="evidence" value="ECO:0007669"/>
    <property type="project" value="UniProtKB-KW"/>
</dbReference>
<evidence type="ECO:0000313" key="7">
    <source>
        <dbReference type="Proteomes" id="UP000005824"/>
    </source>
</evidence>
<name>B4CZA9_9BACT</name>
<reference evidence="6 7" key="1">
    <citation type="journal article" date="2011" name="J. Bacteriol.">
        <title>Genome sequence of Chthoniobacter flavus Ellin428, an aerobic heterotrophic soil bacterium.</title>
        <authorList>
            <person name="Kant R."/>
            <person name="van Passel M.W."/>
            <person name="Palva A."/>
            <person name="Lucas S."/>
            <person name="Lapidus A."/>
            <person name="Glavina Del Rio T."/>
            <person name="Dalin E."/>
            <person name="Tice H."/>
            <person name="Bruce D."/>
            <person name="Goodwin L."/>
            <person name="Pitluck S."/>
            <person name="Larimer F.W."/>
            <person name="Land M.L."/>
            <person name="Hauser L."/>
            <person name="Sangwan P."/>
            <person name="de Vos W.M."/>
            <person name="Janssen P.H."/>
            <person name="Smidt H."/>
        </authorList>
    </citation>
    <scope>NUCLEOTIDE SEQUENCE [LARGE SCALE GENOMIC DNA]</scope>
    <source>
        <strain evidence="6 7">Ellin428</strain>
    </source>
</reference>
<dbReference type="GO" id="GO:0030973">
    <property type="term" value="F:molybdate ion binding"/>
    <property type="evidence" value="ECO:0007669"/>
    <property type="project" value="TreeGrafter"/>
</dbReference>
<feature type="binding site" evidence="4">
    <location>
        <position position="175"/>
    </location>
    <ligand>
        <name>molybdate</name>
        <dbReference type="ChEBI" id="CHEBI:36264"/>
    </ligand>
</feature>
<dbReference type="PANTHER" id="PTHR30632:SF0">
    <property type="entry name" value="SULFATE-BINDING PROTEIN"/>
    <property type="match status" value="1"/>
</dbReference>
<dbReference type="InterPro" id="IPR050682">
    <property type="entry name" value="ModA/WtpA"/>
</dbReference>
<accession>B4CZA9</accession>
<dbReference type="STRING" id="497964.CfE428DRAFT_1997"/>
<keyword evidence="7" id="KW-1185">Reference proteome</keyword>
<gene>
    <name evidence="6" type="ORF">CfE428DRAFT_1997</name>
</gene>
<evidence type="ECO:0000256" key="2">
    <source>
        <dbReference type="ARBA" id="ARBA00022723"/>
    </source>
</evidence>
<comment type="similarity">
    <text evidence="1">Belongs to the bacterial solute-binding protein ModA family.</text>
</comment>
<dbReference type="FunCoup" id="B4CZA9">
    <property type="interactions" value="207"/>
</dbReference>
<dbReference type="Proteomes" id="UP000005824">
    <property type="component" value="Unassembled WGS sequence"/>
</dbReference>
<evidence type="ECO:0000256" key="1">
    <source>
        <dbReference type="ARBA" id="ARBA00009175"/>
    </source>
</evidence>
<keyword evidence="3 5" id="KW-0732">Signal</keyword>
<feature type="signal peptide" evidence="5">
    <location>
        <begin position="1"/>
        <end position="21"/>
    </location>
</feature>
<dbReference type="PANTHER" id="PTHR30632">
    <property type="entry name" value="MOLYBDATE-BINDING PERIPLASMIC PROTEIN"/>
    <property type="match status" value="1"/>
</dbReference>
<dbReference type="Gene3D" id="3.40.190.10">
    <property type="entry name" value="Periplasmic binding protein-like II"/>
    <property type="match status" value="2"/>
</dbReference>